<dbReference type="Gene3D" id="3.30.710.10">
    <property type="entry name" value="Potassium Channel Kv1.1, Chain A"/>
    <property type="match status" value="1"/>
</dbReference>
<dbReference type="Gramene" id="TVU23945">
    <property type="protein sequence ID" value="TVU23945"/>
    <property type="gene ID" value="EJB05_26334"/>
</dbReference>
<dbReference type="InterPro" id="IPR045005">
    <property type="entry name" value="BPM1-6"/>
</dbReference>
<evidence type="ECO:0000313" key="6">
    <source>
        <dbReference type="Proteomes" id="UP000324897"/>
    </source>
</evidence>
<dbReference type="Gramene" id="TVU31440">
    <property type="protein sequence ID" value="TVU31440"/>
    <property type="gene ID" value="EJB05_23124"/>
</dbReference>
<evidence type="ECO:0000259" key="3">
    <source>
        <dbReference type="PROSITE" id="PS50097"/>
    </source>
</evidence>
<evidence type="ECO:0000313" key="5">
    <source>
        <dbReference type="EMBL" id="TVU31440.1"/>
    </source>
</evidence>
<feature type="non-terminal residue" evidence="4">
    <location>
        <position position="1"/>
    </location>
</feature>
<dbReference type="PANTHER" id="PTHR26379:SF483">
    <property type="entry name" value="OS11G0619800 PROTEIN"/>
    <property type="match status" value="1"/>
</dbReference>
<dbReference type="Pfam" id="PF24570">
    <property type="entry name" value="BACK_BPM_SPOP"/>
    <property type="match status" value="1"/>
</dbReference>
<comment type="caution">
    <text evidence="4">The sequence shown here is derived from an EMBL/GenBank/DDBJ whole genome shotgun (WGS) entry which is preliminary data.</text>
</comment>
<dbReference type="PROSITE" id="PS50097">
    <property type="entry name" value="BTB"/>
    <property type="match status" value="1"/>
</dbReference>
<dbReference type="SUPFAM" id="SSF49599">
    <property type="entry name" value="TRAF domain-like"/>
    <property type="match status" value="1"/>
</dbReference>
<dbReference type="GO" id="GO:0016567">
    <property type="term" value="P:protein ubiquitination"/>
    <property type="evidence" value="ECO:0007669"/>
    <property type="project" value="InterPro"/>
</dbReference>
<dbReference type="PANTHER" id="PTHR26379">
    <property type="entry name" value="BTB/POZ AND MATH DOMAIN-CONTAINING PROTEIN 1"/>
    <property type="match status" value="1"/>
</dbReference>
<dbReference type="InterPro" id="IPR011333">
    <property type="entry name" value="SKP1/BTB/POZ_sf"/>
</dbReference>
<dbReference type="Proteomes" id="UP000324897">
    <property type="component" value="Chromosome 2"/>
</dbReference>
<comment type="pathway">
    <text evidence="1">Protein modification; protein ubiquitination.</text>
</comment>
<sequence length="295" mass="32996">MATTETGSHVLEVERPGSFAVGDSITSGEFFVGWHRWRMVCYPCGENKEQAGRAYISLNLQSFCDVKVRYSFALLGHDGEPVRSYKDNEHTFLDADELAYYYDLIKSKDFESHLKKHGSFRIRCDITILEEIDPFATVPLNPAVPQPPDQQPHLGNLLAGGKVGGGDVTFAVAGETFAAHKCILASRSPVFKDQFFGDMEPNVFKALLHFIYTDSLPKIKQDSKKKIQTLRRLIVAADRYGMERLKLICDDALSYHVDASTAVTALQLAEKHGCPRLKHACIKFLRNLLLDSVAL</sequence>
<dbReference type="EMBL" id="RWGY01000011">
    <property type="protein sequence ID" value="TVU31440.1"/>
    <property type="molecule type" value="Genomic_DNA"/>
</dbReference>
<name>A0A5J9UKL3_9POAL</name>
<dbReference type="SUPFAM" id="SSF54695">
    <property type="entry name" value="POZ domain"/>
    <property type="match status" value="1"/>
</dbReference>
<evidence type="ECO:0000313" key="4">
    <source>
        <dbReference type="EMBL" id="TVU23945.1"/>
    </source>
</evidence>
<evidence type="ECO:0000256" key="1">
    <source>
        <dbReference type="ARBA" id="ARBA00004906"/>
    </source>
</evidence>
<dbReference type="InterPro" id="IPR008974">
    <property type="entry name" value="TRAF-like"/>
</dbReference>
<feature type="domain" description="BTB" evidence="3">
    <location>
        <begin position="166"/>
        <end position="220"/>
    </location>
</feature>
<proteinExistence type="inferred from homology"/>
<organism evidence="4 6">
    <name type="scientific">Eragrostis curvula</name>
    <name type="common">weeping love grass</name>
    <dbReference type="NCBI Taxonomy" id="38414"/>
    <lineage>
        <taxon>Eukaryota</taxon>
        <taxon>Viridiplantae</taxon>
        <taxon>Streptophyta</taxon>
        <taxon>Embryophyta</taxon>
        <taxon>Tracheophyta</taxon>
        <taxon>Spermatophyta</taxon>
        <taxon>Magnoliopsida</taxon>
        <taxon>Liliopsida</taxon>
        <taxon>Poales</taxon>
        <taxon>Poaceae</taxon>
        <taxon>PACMAD clade</taxon>
        <taxon>Chloridoideae</taxon>
        <taxon>Eragrostideae</taxon>
        <taxon>Eragrostidinae</taxon>
        <taxon>Eragrostis</taxon>
    </lineage>
</organism>
<dbReference type="Pfam" id="PF00651">
    <property type="entry name" value="BTB"/>
    <property type="match status" value="1"/>
</dbReference>
<comment type="similarity">
    <text evidence="2">Belongs to the Tdpoz family.</text>
</comment>
<dbReference type="InterPro" id="IPR056423">
    <property type="entry name" value="BACK_BPM_SPOP"/>
</dbReference>
<dbReference type="InterPro" id="IPR000210">
    <property type="entry name" value="BTB/POZ_dom"/>
</dbReference>
<keyword evidence="6" id="KW-1185">Reference proteome</keyword>
<gene>
    <name evidence="5" type="ORF">EJB05_23124</name>
    <name evidence="4" type="ORF">EJB05_26334</name>
</gene>
<dbReference type="Proteomes" id="UP000324897">
    <property type="component" value="Chromosome 1"/>
</dbReference>
<accession>A0A5J9UKL3</accession>
<evidence type="ECO:0000256" key="2">
    <source>
        <dbReference type="ARBA" id="ARBA00010846"/>
    </source>
</evidence>
<dbReference type="EMBL" id="RWGY01000013">
    <property type="protein sequence ID" value="TVU23945.1"/>
    <property type="molecule type" value="Genomic_DNA"/>
</dbReference>
<reference evidence="4 6" key="1">
    <citation type="journal article" date="2019" name="Sci. Rep.">
        <title>A high-quality genome of Eragrostis curvula grass provides insights into Poaceae evolution and supports new strategies to enhance forage quality.</title>
        <authorList>
            <person name="Carballo J."/>
            <person name="Santos B.A.C.M."/>
            <person name="Zappacosta D."/>
            <person name="Garbus I."/>
            <person name="Selva J.P."/>
            <person name="Gallo C.A."/>
            <person name="Diaz A."/>
            <person name="Albertini E."/>
            <person name="Caccamo M."/>
            <person name="Echenique V."/>
        </authorList>
    </citation>
    <scope>NUCLEOTIDE SEQUENCE [LARGE SCALE GENOMIC DNA]</scope>
    <source>
        <strain evidence="6">cv. Victoria</strain>
        <tissue evidence="4">Leaf</tissue>
    </source>
</reference>
<dbReference type="Gene3D" id="2.60.210.10">
    <property type="entry name" value="Apoptosis, Tumor Necrosis Factor Receptor Associated Protein 2, Chain A"/>
    <property type="match status" value="1"/>
</dbReference>
<dbReference type="InterPro" id="IPR002083">
    <property type="entry name" value="MATH/TRAF_dom"/>
</dbReference>
<dbReference type="SMART" id="SM00225">
    <property type="entry name" value="BTB"/>
    <property type="match status" value="1"/>
</dbReference>
<dbReference type="AlphaFoldDB" id="A0A5J9UKL3"/>
<protein>
    <recommendedName>
        <fullName evidence="3">BTB domain-containing protein</fullName>
    </recommendedName>
</protein>
<dbReference type="OrthoDB" id="6359816at2759"/>
<dbReference type="CDD" id="cd00121">
    <property type="entry name" value="MATH"/>
    <property type="match status" value="1"/>
</dbReference>